<dbReference type="GO" id="GO:0005525">
    <property type="term" value="F:GTP binding"/>
    <property type="evidence" value="ECO:0007669"/>
    <property type="project" value="UniProtKB-KW"/>
</dbReference>
<dbReference type="CDD" id="cd01898">
    <property type="entry name" value="Obg"/>
    <property type="match status" value="1"/>
</dbReference>
<dbReference type="PANTHER" id="PTHR11702:SF31">
    <property type="entry name" value="MITOCHONDRIAL RIBOSOME-ASSOCIATED GTPASE 2"/>
    <property type="match status" value="1"/>
</dbReference>
<dbReference type="Pfam" id="PF01018">
    <property type="entry name" value="GTP1_OBG"/>
    <property type="match status" value="2"/>
</dbReference>
<dbReference type="InterPro" id="IPR045086">
    <property type="entry name" value="OBG_GTPase"/>
</dbReference>
<dbReference type="PANTHER" id="PTHR11702">
    <property type="entry name" value="DEVELOPMENTALLY REGULATED GTP-BINDING PROTEIN-RELATED"/>
    <property type="match status" value="1"/>
</dbReference>
<evidence type="ECO:0000256" key="1">
    <source>
        <dbReference type="ARBA" id="ARBA00022741"/>
    </source>
</evidence>
<dbReference type="Pfam" id="PF01926">
    <property type="entry name" value="MMR_HSR1"/>
    <property type="match status" value="1"/>
</dbReference>
<dbReference type="AlphaFoldDB" id="A0AAW0FSP1"/>
<evidence type="ECO:0000313" key="6">
    <source>
        <dbReference type="EMBL" id="KAK7683811.1"/>
    </source>
</evidence>
<feature type="domain" description="OBG-type G" evidence="4">
    <location>
        <begin position="324"/>
        <end position="573"/>
    </location>
</feature>
<keyword evidence="1" id="KW-0547">Nucleotide-binding</keyword>
<dbReference type="GO" id="GO:0042254">
    <property type="term" value="P:ribosome biogenesis"/>
    <property type="evidence" value="ECO:0007669"/>
    <property type="project" value="UniProtKB-UniRule"/>
</dbReference>
<dbReference type="GO" id="GO:0003924">
    <property type="term" value="F:GTPase activity"/>
    <property type="evidence" value="ECO:0007669"/>
    <property type="project" value="InterPro"/>
</dbReference>
<feature type="region of interest" description="Disordered" evidence="3">
    <location>
        <begin position="580"/>
        <end position="604"/>
    </location>
</feature>
<protein>
    <recommendedName>
        <fullName evidence="8">GTPase</fullName>
    </recommendedName>
</protein>
<dbReference type="PROSITE" id="PS51710">
    <property type="entry name" value="G_OBG"/>
    <property type="match status" value="1"/>
</dbReference>
<dbReference type="Gene3D" id="3.40.50.300">
    <property type="entry name" value="P-loop containing nucleotide triphosphate hydrolases"/>
    <property type="match status" value="1"/>
</dbReference>
<evidence type="ECO:0000259" key="4">
    <source>
        <dbReference type="PROSITE" id="PS51710"/>
    </source>
</evidence>
<evidence type="ECO:0000256" key="3">
    <source>
        <dbReference type="SAM" id="MobiDB-lite"/>
    </source>
</evidence>
<dbReference type="SUPFAM" id="SSF52540">
    <property type="entry name" value="P-loop containing nucleoside triphosphate hydrolases"/>
    <property type="match status" value="1"/>
</dbReference>
<dbReference type="InterPro" id="IPR031167">
    <property type="entry name" value="G_OBG"/>
</dbReference>
<dbReference type="InterPro" id="IPR027417">
    <property type="entry name" value="P-loop_NTPase"/>
</dbReference>
<keyword evidence="7" id="KW-1185">Reference proteome</keyword>
<dbReference type="InterPro" id="IPR006073">
    <property type="entry name" value="GTP-bd"/>
</dbReference>
<dbReference type="SUPFAM" id="SSF82051">
    <property type="entry name" value="Obg GTP-binding protein N-terminal domain"/>
    <property type="match status" value="1"/>
</dbReference>
<organism evidence="6 7">
    <name type="scientific">Cerrena zonata</name>
    <dbReference type="NCBI Taxonomy" id="2478898"/>
    <lineage>
        <taxon>Eukaryota</taxon>
        <taxon>Fungi</taxon>
        <taxon>Dikarya</taxon>
        <taxon>Basidiomycota</taxon>
        <taxon>Agaricomycotina</taxon>
        <taxon>Agaricomycetes</taxon>
        <taxon>Polyporales</taxon>
        <taxon>Cerrenaceae</taxon>
        <taxon>Cerrena</taxon>
    </lineage>
</organism>
<dbReference type="InterPro" id="IPR036726">
    <property type="entry name" value="GTP1_OBG_dom_sf"/>
</dbReference>
<evidence type="ECO:0000313" key="7">
    <source>
        <dbReference type="Proteomes" id="UP001385951"/>
    </source>
</evidence>
<reference evidence="6 7" key="1">
    <citation type="submission" date="2022-09" db="EMBL/GenBank/DDBJ databases">
        <authorList>
            <person name="Palmer J.M."/>
        </authorList>
    </citation>
    <scope>NUCLEOTIDE SEQUENCE [LARGE SCALE GENOMIC DNA]</scope>
    <source>
        <strain evidence="6 7">DSM 7382</strain>
    </source>
</reference>
<name>A0AAW0FSP1_9APHY</name>
<dbReference type="Gene3D" id="2.70.210.12">
    <property type="entry name" value="GTP1/OBG domain"/>
    <property type="match status" value="1"/>
</dbReference>
<dbReference type="Proteomes" id="UP001385951">
    <property type="component" value="Unassembled WGS sequence"/>
</dbReference>
<evidence type="ECO:0000259" key="5">
    <source>
        <dbReference type="PROSITE" id="PS51883"/>
    </source>
</evidence>
<keyword evidence="2" id="KW-0342">GTP-binding</keyword>
<gene>
    <name evidence="6" type="ORF">QCA50_013187</name>
</gene>
<sequence length="604" mass="66770">MRLAHVLHARGCVSAQSGITRIQIKNLGRYATIASYFSTKASDSDVPTTDTDEDRLKQFQDAKRKRRTEWKRRQGGQTFLDNMIIHVRGGKGGDGCVAFHREKFVAYGPPSGGNGGRGGDVYILPTTHLTTLSSVAARVRGNQGGTGQGTWQNGKAGAPTVIRVPVGTIVRQLAPDDPRRAQDEYEAEEESLQGLSIEERKKKIRQRRWVHYPDWEDENMERDVFKEAERVMYRDERERRSQRKQRSMNLIQLDLDKPMDEEQDVNAPLGLPRTKTLGHLLASGGSPGFGNPHFHGTNNRSPKFATRGHEGERLSFSLELKLLADIGLVGFPNAGKSTLLRALTAGRAKTEIAGYAFTTLNPVVAVVRVSDDGSFVGEAAGMVHDETLVEERREKELQESGAFAHSLTRNQRPENEQLEDMAASPGYLESFRFSVADNPGLIENASDNVGLGHSFLKSIERSLALVYVVDLSSPAPWEELQVLRDELEKYKPGMSTNARMVLANKADLLGGDASEGVNEEAIEQAKEKLARLQRFVKEEMTVPGGAEMDVVPISAKYSMNMRKVVGLMRKYVEVAREEAKAIASTDAQTPESMQDIPETHSSAA</sequence>
<dbReference type="PROSITE" id="PS51883">
    <property type="entry name" value="OBG"/>
    <property type="match status" value="1"/>
</dbReference>
<feature type="domain" description="Obg" evidence="5">
    <location>
        <begin position="77"/>
        <end position="323"/>
    </location>
</feature>
<dbReference type="GO" id="GO:0005739">
    <property type="term" value="C:mitochondrion"/>
    <property type="evidence" value="ECO:0007669"/>
    <property type="project" value="TreeGrafter"/>
</dbReference>
<evidence type="ECO:0000256" key="2">
    <source>
        <dbReference type="ARBA" id="ARBA00023134"/>
    </source>
</evidence>
<evidence type="ECO:0008006" key="8">
    <source>
        <dbReference type="Google" id="ProtNLM"/>
    </source>
</evidence>
<proteinExistence type="predicted"/>
<dbReference type="InterPro" id="IPR006169">
    <property type="entry name" value="GTP1_OBG_dom"/>
</dbReference>
<comment type="caution">
    <text evidence="6">The sequence shown here is derived from an EMBL/GenBank/DDBJ whole genome shotgun (WGS) entry which is preliminary data.</text>
</comment>
<dbReference type="EMBL" id="JASBNA010000029">
    <property type="protein sequence ID" value="KAK7683811.1"/>
    <property type="molecule type" value="Genomic_DNA"/>
</dbReference>
<accession>A0AAW0FSP1</accession>